<dbReference type="Pfam" id="PF20151">
    <property type="entry name" value="DUF6533"/>
    <property type="match status" value="1"/>
</dbReference>
<evidence type="ECO:0000313" key="2">
    <source>
        <dbReference type="EMBL" id="KIM45833.1"/>
    </source>
</evidence>
<accession>A0A0C2Y7K8</accession>
<organism evidence="2 3">
    <name type="scientific">Hebeloma cylindrosporum</name>
    <dbReference type="NCBI Taxonomy" id="76867"/>
    <lineage>
        <taxon>Eukaryota</taxon>
        <taxon>Fungi</taxon>
        <taxon>Dikarya</taxon>
        <taxon>Basidiomycota</taxon>
        <taxon>Agaricomycotina</taxon>
        <taxon>Agaricomycetes</taxon>
        <taxon>Agaricomycetidae</taxon>
        <taxon>Agaricales</taxon>
        <taxon>Agaricineae</taxon>
        <taxon>Hymenogastraceae</taxon>
        <taxon>Hebeloma</taxon>
    </lineage>
</organism>
<dbReference type="InterPro" id="IPR045340">
    <property type="entry name" value="DUF6533"/>
</dbReference>
<name>A0A0C2Y7K8_HEBCY</name>
<protein>
    <recommendedName>
        <fullName evidence="1">DUF6533 domain-containing protein</fullName>
    </recommendedName>
</protein>
<dbReference type="EMBL" id="KN831771">
    <property type="protein sequence ID" value="KIM45833.1"/>
    <property type="molecule type" value="Genomic_DNA"/>
</dbReference>
<dbReference type="AlphaFoldDB" id="A0A0C2Y7K8"/>
<gene>
    <name evidence="2" type="ORF">M413DRAFT_295249</name>
</gene>
<reference evidence="3" key="2">
    <citation type="submission" date="2015-01" db="EMBL/GenBank/DDBJ databases">
        <title>Evolutionary Origins and Diversification of the Mycorrhizal Mutualists.</title>
        <authorList>
            <consortium name="DOE Joint Genome Institute"/>
            <consortium name="Mycorrhizal Genomics Consortium"/>
            <person name="Kohler A."/>
            <person name="Kuo A."/>
            <person name="Nagy L.G."/>
            <person name="Floudas D."/>
            <person name="Copeland A."/>
            <person name="Barry K.W."/>
            <person name="Cichocki N."/>
            <person name="Veneault-Fourrey C."/>
            <person name="LaButti K."/>
            <person name="Lindquist E.A."/>
            <person name="Lipzen A."/>
            <person name="Lundell T."/>
            <person name="Morin E."/>
            <person name="Murat C."/>
            <person name="Riley R."/>
            <person name="Ohm R."/>
            <person name="Sun H."/>
            <person name="Tunlid A."/>
            <person name="Henrissat B."/>
            <person name="Grigoriev I.V."/>
            <person name="Hibbett D.S."/>
            <person name="Martin F."/>
        </authorList>
    </citation>
    <scope>NUCLEOTIDE SEQUENCE [LARGE SCALE GENOMIC DNA]</scope>
    <source>
        <strain evidence="3">h7</strain>
    </source>
</reference>
<reference evidence="2 3" key="1">
    <citation type="submission" date="2014-04" db="EMBL/GenBank/DDBJ databases">
        <authorList>
            <consortium name="DOE Joint Genome Institute"/>
            <person name="Kuo A."/>
            <person name="Gay G."/>
            <person name="Dore J."/>
            <person name="Kohler A."/>
            <person name="Nagy L.G."/>
            <person name="Floudas D."/>
            <person name="Copeland A."/>
            <person name="Barry K.W."/>
            <person name="Cichocki N."/>
            <person name="Veneault-Fourrey C."/>
            <person name="LaButti K."/>
            <person name="Lindquist E.A."/>
            <person name="Lipzen A."/>
            <person name="Lundell T."/>
            <person name="Morin E."/>
            <person name="Murat C."/>
            <person name="Sun H."/>
            <person name="Tunlid A."/>
            <person name="Henrissat B."/>
            <person name="Grigoriev I.V."/>
            <person name="Hibbett D.S."/>
            <person name="Martin F."/>
            <person name="Nordberg H.P."/>
            <person name="Cantor M.N."/>
            <person name="Hua S.X."/>
        </authorList>
    </citation>
    <scope>NUCLEOTIDE SEQUENCE [LARGE SCALE GENOMIC DNA]</scope>
    <source>
        <strain evidence="3">h7</strain>
    </source>
</reference>
<evidence type="ECO:0000259" key="1">
    <source>
        <dbReference type="Pfam" id="PF20151"/>
    </source>
</evidence>
<dbReference type="OrthoDB" id="3045758at2759"/>
<evidence type="ECO:0000313" key="3">
    <source>
        <dbReference type="Proteomes" id="UP000053424"/>
    </source>
</evidence>
<dbReference type="HOGENOM" id="CLU_2049963_0_0_1"/>
<keyword evidence="3" id="KW-1185">Reference proteome</keyword>
<dbReference type="Proteomes" id="UP000053424">
    <property type="component" value="Unassembled WGS sequence"/>
</dbReference>
<feature type="domain" description="DUF6533" evidence="1">
    <location>
        <begin position="31"/>
        <end position="73"/>
    </location>
</feature>
<proteinExistence type="predicted"/>
<sequence>MHASLGLRALNANGATSSDPYAGDDYLVHFCQVAALVITLYDHLITLDREVEYSWSRRWSKSKALFILARYFGDLLLITDCFVFLNRDAVEMDISRSRRLRRRGIRDFRAQSSRVRNACP</sequence>